<dbReference type="PROSITE" id="PS50102">
    <property type="entry name" value="RRM"/>
    <property type="match status" value="1"/>
</dbReference>
<dbReference type="GO" id="GO:0007399">
    <property type="term" value="P:nervous system development"/>
    <property type="evidence" value="ECO:0007669"/>
    <property type="project" value="InterPro"/>
</dbReference>
<dbReference type="Proteomes" id="UP001142055">
    <property type="component" value="Chromosome 1"/>
</dbReference>
<evidence type="ECO:0000259" key="10">
    <source>
        <dbReference type="PROSITE" id="PS50102"/>
    </source>
</evidence>
<dbReference type="PANTHER" id="PTHR15597">
    <property type="entry name" value="ATAXIN 2-BINDING PROTEIN 1-RELATED"/>
    <property type="match status" value="1"/>
</dbReference>
<dbReference type="GO" id="GO:0008380">
    <property type="term" value="P:RNA splicing"/>
    <property type="evidence" value="ECO:0007669"/>
    <property type="project" value="UniProtKB-KW"/>
</dbReference>
<feature type="domain" description="RRM" evidence="10">
    <location>
        <begin position="291"/>
        <end position="367"/>
    </location>
</feature>
<evidence type="ECO:0000256" key="2">
    <source>
        <dbReference type="ARBA" id="ARBA00004496"/>
    </source>
</evidence>
<dbReference type="GO" id="GO:0006397">
    <property type="term" value="P:mRNA processing"/>
    <property type="evidence" value="ECO:0007669"/>
    <property type="project" value="UniProtKB-KW"/>
</dbReference>
<dbReference type="SUPFAM" id="SSF54928">
    <property type="entry name" value="RNA-binding domain, RBD"/>
    <property type="match status" value="1"/>
</dbReference>
<dbReference type="InterPro" id="IPR000504">
    <property type="entry name" value="RRM_dom"/>
</dbReference>
<feature type="region of interest" description="Disordered" evidence="9">
    <location>
        <begin position="365"/>
        <end position="387"/>
    </location>
</feature>
<keyword evidence="12" id="KW-1185">Reference proteome</keyword>
<evidence type="ECO:0000256" key="7">
    <source>
        <dbReference type="ARBA" id="ARBA00023242"/>
    </source>
</evidence>
<organism evidence="11 12">
    <name type="scientific">Blomia tropicalis</name>
    <name type="common">Mite</name>
    <dbReference type="NCBI Taxonomy" id="40697"/>
    <lineage>
        <taxon>Eukaryota</taxon>
        <taxon>Metazoa</taxon>
        <taxon>Ecdysozoa</taxon>
        <taxon>Arthropoda</taxon>
        <taxon>Chelicerata</taxon>
        <taxon>Arachnida</taxon>
        <taxon>Acari</taxon>
        <taxon>Acariformes</taxon>
        <taxon>Sarcoptiformes</taxon>
        <taxon>Astigmata</taxon>
        <taxon>Glycyphagoidea</taxon>
        <taxon>Echimyopodidae</taxon>
        <taxon>Blomia</taxon>
    </lineage>
</organism>
<dbReference type="EMBL" id="JAPWDV010000001">
    <property type="protein sequence ID" value="KAJ6225655.1"/>
    <property type="molecule type" value="Genomic_DNA"/>
</dbReference>
<dbReference type="PANTHER" id="PTHR15597:SF22">
    <property type="entry name" value="RNA-BINDING FOX PROTEIN 1, ISOFORM H"/>
    <property type="match status" value="1"/>
</dbReference>
<evidence type="ECO:0000256" key="8">
    <source>
        <dbReference type="PROSITE-ProRule" id="PRU00176"/>
    </source>
</evidence>
<dbReference type="FunFam" id="3.30.70.330:FF:000375">
    <property type="entry name" value="RNA binding fox-1 homolog 1"/>
    <property type="match status" value="1"/>
</dbReference>
<evidence type="ECO:0000256" key="1">
    <source>
        <dbReference type="ARBA" id="ARBA00004123"/>
    </source>
</evidence>
<dbReference type="InterPro" id="IPR012677">
    <property type="entry name" value="Nucleotide-bd_a/b_plait_sf"/>
</dbReference>
<keyword evidence="3" id="KW-0963">Cytoplasm</keyword>
<accession>A0A9Q0RTE5</accession>
<dbReference type="GO" id="GO:0000381">
    <property type="term" value="P:regulation of alternative mRNA splicing, via spliceosome"/>
    <property type="evidence" value="ECO:0007669"/>
    <property type="project" value="InterPro"/>
</dbReference>
<evidence type="ECO:0000313" key="11">
    <source>
        <dbReference type="EMBL" id="KAJ6225655.1"/>
    </source>
</evidence>
<keyword evidence="4" id="KW-0507">mRNA processing</keyword>
<keyword evidence="5 8" id="KW-0694">RNA-binding</keyword>
<evidence type="ECO:0000313" key="12">
    <source>
        <dbReference type="Proteomes" id="UP001142055"/>
    </source>
</evidence>
<dbReference type="GO" id="GO:0003729">
    <property type="term" value="F:mRNA binding"/>
    <property type="evidence" value="ECO:0007669"/>
    <property type="project" value="TreeGrafter"/>
</dbReference>
<dbReference type="AlphaFoldDB" id="A0A9Q0RTE5"/>
<protein>
    <recommendedName>
        <fullName evidence="10">RRM domain-containing protein</fullName>
    </recommendedName>
</protein>
<keyword evidence="6" id="KW-0508">mRNA splicing</keyword>
<evidence type="ECO:0000256" key="3">
    <source>
        <dbReference type="ARBA" id="ARBA00022490"/>
    </source>
</evidence>
<dbReference type="GO" id="GO:0005737">
    <property type="term" value="C:cytoplasm"/>
    <property type="evidence" value="ECO:0007669"/>
    <property type="project" value="UniProtKB-SubCell"/>
</dbReference>
<gene>
    <name evidence="11" type="ORF">RDWZM_004200</name>
</gene>
<dbReference type="InterPro" id="IPR047131">
    <property type="entry name" value="RBFOX1-like"/>
</dbReference>
<proteinExistence type="predicted"/>
<evidence type="ECO:0000256" key="5">
    <source>
        <dbReference type="ARBA" id="ARBA00022884"/>
    </source>
</evidence>
<evidence type="ECO:0000256" key="6">
    <source>
        <dbReference type="ARBA" id="ARBA00023187"/>
    </source>
</evidence>
<comment type="caution">
    <text evidence="11">The sequence shown here is derived from an EMBL/GenBank/DDBJ whole genome shotgun (WGS) entry which is preliminary data.</text>
</comment>
<dbReference type="Pfam" id="PF00076">
    <property type="entry name" value="RRM_1"/>
    <property type="match status" value="1"/>
</dbReference>
<reference evidence="11" key="1">
    <citation type="submission" date="2022-12" db="EMBL/GenBank/DDBJ databases">
        <title>Genome assemblies of Blomia tropicalis.</title>
        <authorList>
            <person name="Cui Y."/>
        </authorList>
    </citation>
    <scope>NUCLEOTIDE SEQUENCE</scope>
    <source>
        <tissue evidence="11">Adult mites</tissue>
    </source>
</reference>
<comment type="subcellular location">
    <subcellularLocation>
        <location evidence="2">Cytoplasm</location>
    </subcellularLocation>
    <subcellularLocation>
        <location evidence="1">Nucleus</location>
    </subcellularLocation>
</comment>
<dbReference type="InterPro" id="IPR035979">
    <property type="entry name" value="RBD_domain_sf"/>
</dbReference>
<dbReference type="SMART" id="SM00360">
    <property type="entry name" value="RRM"/>
    <property type="match status" value="1"/>
</dbReference>
<evidence type="ECO:0000256" key="9">
    <source>
        <dbReference type="SAM" id="MobiDB-lite"/>
    </source>
</evidence>
<dbReference type="GO" id="GO:0005634">
    <property type="term" value="C:nucleus"/>
    <property type="evidence" value="ECO:0007669"/>
    <property type="project" value="UniProtKB-SubCell"/>
</dbReference>
<name>A0A9Q0RTE5_BLOTA</name>
<sequence length="422" mass="47730">MNSTEMTSISRYFVHLNQTVFDRSSMNYAWRFIPPNPISKVLVPIDDIGSTIKFTQFKPSFIKSDYIGQLKMDINHDWDELNNEIWGLVFENQKREQNQSLIDFSQNFSEDLFTFNPPSKTKLSQRNLFPEFNLNADSEINDCLGKKLFTSSSIHSQNFDPLSATELKTSTSDLSPRSDLSPLSQLSLSKETFTDTSSGVFSSMSSISPQSTNSNPNYECAGKSAWNNDPLFSKPNTFNLDDCNYYEKTANQLKKSGVNELNIGNSNQARLEPQFSLNNLMPNNLDTLKPKRLHVSNIPFRYRDTDLQQLFSPYGHILNCEVIFNERGSKGFGFVTFANAQCADCARDCLNGQIIDGRKIEVNNATARSRSPSNKSKSNDTGKSFNGFKPKPSVSFFENLISPFMPGQFNQFVSVEDDQIPF</sequence>
<dbReference type="Gene3D" id="3.30.70.330">
    <property type="match status" value="1"/>
</dbReference>
<keyword evidence="7" id="KW-0539">Nucleus</keyword>
<evidence type="ECO:0000256" key="4">
    <source>
        <dbReference type="ARBA" id="ARBA00022664"/>
    </source>
</evidence>